<dbReference type="SUPFAM" id="SSF50249">
    <property type="entry name" value="Nucleic acid-binding proteins"/>
    <property type="match status" value="4"/>
</dbReference>
<dbReference type="Proteomes" id="UP000229966">
    <property type="component" value="Unassembled WGS sequence"/>
</dbReference>
<dbReference type="SMART" id="SM00316">
    <property type="entry name" value="S1"/>
    <property type="match status" value="4"/>
</dbReference>
<dbReference type="GO" id="GO:0003735">
    <property type="term" value="F:structural constituent of ribosome"/>
    <property type="evidence" value="ECO:0007669"/>
    <property type="project" value="TreeGrafter"/>
</dbReference>
<dbReference type="EMBL" id="PEUM01000002">
    <property type="protein sequence ID" value="PIV25731.1"/>
    <property type="molecule type" value="Genomic_DNA"/>
</dbReference>
<accession>A0A2M7CJB2</accession>
<dbReference type="Gene3D" id="2.40.50.140">
    <property type="entry name" value="Nucleic acid-binding proteins"/>
    <property type="match status" value="4"/>
</dbReference>
<dbReference type="PANTHER" id="PTHR10724">
    <property type="entry name" value="30S RIBOSOMAL PROTEIN S1"/>
    <property type="match status" value="1"/>
</dbReference>
<sequence length="428" mass="47800">MQKIKQFGTMAELVDSMGDMIVPFSGNSTCEVKIIQKTKSQILVDVAAVAIGIIPEGEFSYDVEDLKVGDKVLVYILMLENEDGMMVLSLKRADKDRVWNLLQNKYESHEPIKVKISSVNRGGLLIEFGGIDGFIPVSQLAPAHYPKVEGGDANKILTRLKILVGATMTVKVLSIDQKTNKLIFSEKAYSNERLITASEDLQPGQKLKATVTGIVDFGIFVKLDIQDVSGRKDKIDGLIHISEISWNKDEDWKKKFQIGQKLDVAVVSTSGGKVSLTLKRLEEDPWKKASRDLKEGEKVEAEITRLTPFGAFVKIDRQLDALVHISQMDKGKQSSLKEGEKYKFYILKIDPDNRRINLSMKKPDSEDKANKNAKKIDKKSAVIKVAKKVEKKIVKKEKAKKSTGKITKKVAEDIKKVAKKISEAKAKK</sequence>
<evidence type="ECO:0000259" key="4">
    <source>
        <dbReference type="PROSITE" id="PS50126"/>
    </source>
</evidence>
<evidence type="ECO:0000256" key="1">
    <source>
        <dbReference type="ARBA" id="ARBA00006767"/>
    </source>
</evidence>
<name>A0A2M7CJB2_9BACT</name>
<dbReference type="PANTHER" id="PTHR10724:SF7">
    <property type="entry name" value="SMALL RIBOSOMAL SUBUNIT PROTEIN BS1C"/>
    <property type="match status" value="1"/>
</dbReference>
<dbReference type="GO" id="GO:0003729">
    <property type="term" value="F:mRNA binding"/>
    <property type="evidence" value="ECO:0007669"/>
    <property type="project" value="TreeGrafter"/>
</dbReference>
<gene>
    <name evidence="5" type="ORF">COS38_00065</name>
</gene>
<protein>
    <recommendedName>
        <fullName evidence="4">S1 motif domain-containing protein</fullName>
    </recommendedName>
</protein>
<reference evidence="6" key="1">
    <citation type="submission" date="2017-09" db="EMBL/GenBank/DDBJ databases">
        <title>Depth-based differentiation of microbial function through sediment-hosted aquifers and enrichment of novel symbionts in the deep terrestrial subsurface.</title>
        <authorList>
            <person name="Probst A.J."/>
            <person name="Ladd B."/>
            <person name="Jarett J.K."/>
            <person name="Geller-Mcgrath D.E."/>
            <person name="Sieber C.M.K."/>
            <person name="Emerson J.B."/>
            <person name="Anantharaman K."/>
            <person name="Thomas B.C."/>
            <person name="Malmstrom R."/>
            <person name="Stieglmeier M."/>
            <person name="Klingl A."/>
            <person name="Woyke T."/>
            <person name="Ryan C.M."/>
            <person name="Banfield J.F."/>
        </authorList>
    </citation>
    <scope>NUCLEOTIDE SEQUENCE [LARGE SCALE GENOMIC DNA]</scope>
</reference>
<feature type="domain" description="S1 motif" evidence="4">
    <location>
        <begin position="296"/>
        <end position="361"/>
    </location>
</feature>
<organism evidence="5 6">
    <name type="scientific">Candidatus Berkelbacteria bacterium CG03_land_8_20_14_0_80_40_36</name>
    <dbReference type="NCBI Taxonomy" id="1974509"/>
    <lineage>
        <taxon>Bacteria</taxon>
        <taxon>Candidatus Berkelbacteria</taxon>
    </lineage>
</organism>
<dbReference type="InterPro" id="IPR050437">
    <property type="entry name" value="Ribos_protein_bS1-like"/>
</dbReference>
<evidence type="ECO:0000256" key="2">
    <source>
        <dbReference type="ARBA" id="ARBA00022980"/>
    </source>
</evidence>
<dbReference type="GO" id="GO:0006412">
    <property type="term" value="P:translation"/>
    <property type="evidence" value="ECO:0007669"/>
    <property type="project" value="TreeGrafter"/>
</dbReference>
<dbReference type="InterPro" id="IPR035104">
    <property type="entry name" value="Ribosomal_protein_S1-like"/>
</dbReference>
<evidence type="ECO:0000313" key="6">
    <source>
        <dbReference type="Proteomes" id="UP000229966"/>
    </source>
</evidence>
<dbReference type="PRINTS" id="PR00681">
    <property type="entry name" value="RIBOSOMALS1"/>
</dbReference>
<feature type="domain" description="S1 motif" evidence="4">
    <location>
        <begin position="18"/>
        <end position="91"/>
    </location>
</feature>
<dbReference type="PROSITE" id="PS50126">
    <property type="entry name" value="S1"/>
    <property type="match status" value="4"/>
</dbReference>
<keyword evidence="3" id="KW-0687">Ribonucleoprotein</keyword>
<proteinExistence type="inferred from homology"/>
<dbReference type="AlphaFoldDB" id="A0A2M7CJB2"/>
<feature type="domain" description="S1 motif" evidence="4">
    <location>
        <begin position="109"/>
        <end position="187"/>
    </location>
</feature>
<evidence type="ECO:0000256" key="3">
    <source>
        <dbReference type="ARBA" id="ARBA00023274"/>
    </source>
</evidence>
<dbReference type="InterPro" id="IPR012340">
    <property type="entry name" value="NA-bd_OB-fold"/>
</dbReference>
<comment type="similarity">
    <text evidence="1">Belongs to the bacterial ribosomal protein bS1 family.</text>
</comment>
<feature type="domain" description="S1 motif" evidence="4">
    <location>
        <begin position="204"/>
        <end position="279"/>
    </location>
</feature>
<evidence type="ECO:0000313" key="5">
    <source>
        <dbReference type="EMBL" id="PIV25731.1"/>
    </source>
</evidence>
<dbReference type="Pfam" id="PF00575">
    <property type="entry name" value="S1"/>
    <property type="match status" value="3"/>
</dbReference>
<keyword evidence="2" id="KW-0689">Ribosomal protein</keyword>
<comment type="caution">
    <text evidence="5">The sequence shown here is derived from an EMBL/GenBank/DDBJ whole genome shotgun (WGS) entry which is preliminary data.</text>
</comment>
<dbReference type="CDD" id="cd04465">
    <property type="entry name" value="S1_RPS1_repeat_ec2_hs2"/>
    <property type="match status" value="1"/>
</dbReference>
<dbReference type="InterPro" id="IPR003029">
    <property type="entry name" value="S1_domain"/>
</dbReference>